<feature type="region of interest" description="Disordered" evidence="1">
    <location>
        <begin position="1"/>
        <end position="75"/>
    </location>
</feature>
<evidence type="ECO:0000256" key="1">
    <source>
        <dbReference type="SAM" id="MobiDB-lite"/>
    </source>
</evidence>
<protein>
    <submittedName>
        <fullName evidence="2">Uncharacterized protein</fullName>
    </submittedName>
</protein>
<gene>
    <name evidence="2" type="ORF">UFOVP143_50</name>
</gene>
<evidence type="ECO:0000313" key="2">
    <source>
        <dbReference type="EMBL" id="CAB5079606.1"/>
    </source>
</evidence>
<name>A0A6J7VM12_9CAUD</name>
<feature type="compositionally biased region" description="Low complexity" evidence="1">
    <location>
        <begin position="33"/>
        <end position="44"/>
    </location>
</feature>
<dbReference type="EMBL" id="LR798191">
    <property type="protein sequence ID" value="CAB5079606.1"/>
    <property type="molecule type" value="Genomic_DNA"/>
</dbReference>
<sequence>MCFPKAPRVPKPVPPPSPPSKMAADVEAENTRRLLAQRQSAAASVKTGQLGATDYGKNTQTPGLSGAQTSSTLGV</sequence>
<proteinExistence type="predicted"/>
<organism evidence="2">
    <name type="scientific">uncultured Caudovirales phage</name>
    <dbReference type="NCBI Taxonomy" id="2100421"/>
    <lineage>
        <taxon>Viruses</taxon>
        <taxon>Duplodnaviria</taxon>
        <taxon>Heunggongvirae</taxon>
        <taxon>Uroviricota</taxon>
        <taxon>Caudoviricetes</taxon>
        <taxon>Peduoviridae</taxon>
        <taxon>Maltschvirus</taxon>
        <taxon>Maltschvirus maltsch</taxon>
    </lineage>
</organism>
<reference evidence="2" key="1">
    <citation type="submission" date="2020-05" db="EMBL/GenBank/DDBJ databases">
        <authorList>
            <person name="Chiriac C."/>
            <person name="Salcher M."/>
            <person name="Ghai R."/>
            <person name="Kavagutti S V."/>
        </authorList>
    </citation>
    <scope>NUCLEOTIDE SEQUENCE</scope>
</reference>
<accession>A0A6J7VM12</accession>
<feature type="compositionally biased region" description="Polar residues" evidence="1">
    <location>
        <begin position="56"/>
        <end position="75"/>
    </location>
</feature>
<feature type="compositionally biased region" description="Pro residues" evidence="1">
    <location>
        <begin position="7"/>
        <end position="19"/>
    </location>
</feature>